<accession>A0A6G0ZGX9</accession>
<proteinExistence type="predicted"/>
<sequence length="179" mass="19659">MYIILVQICLFFGLTASSSLLQVSADPGSNYGYGLTEYTNGQPSSSSSFKSNSGPGQPIATRPNTDQGPYVQHNARPAYDRYQSGAQAADYVAADSGSSSYQYRNQWSPNKRAATPQQYTNQARQQPLQRENNNFHAAPQYYPTNNPIQAPRHHLVDGTSAGERQQYSGTRAGEGSRRN</sequence>
<name>A0A6G0ZGX9_APHCR</name>
<keyword evidence="2" id="KW-0732">Signal</keyword>
<feature type="compositionally biased region" description="Low complexity" evidence="1">
    <location>
        <begin position="44"/>
        <end position="53"/>
    </location>
</feature>
<evidence type="ECO:0000313" key="4">
    <source>
        <dbReference type="Proteomes" id="UP000478052"/>
    </source>
</evidence>
<gene>
    <name evidence="3" type="ORF">FWK35_00019697</name>
</gene>
<protein>
    <submittedName>
        <fullName evidence="3">Uncharacterized protein</fullName>
    </submittedName>
</protein>
<reference evidence="3 4" key="1">
    <citation type="submission" date="2019-08" db="EMBL/GenBank/DDBJ databases">
        <title>Whole genome of Aphis craccivora.</title>
        <authorList>
            <person name="Voronova N.V."/>
            <person name="Shulinski R.S."/>
            <person name="Bandarenka Y.V."/>
            <person name="Zhorov D.G."/>
            <person name="Warner D."/>
        </authorList>
    </citation>
    <scope>NUCLEOTIDE SEQUENCE [LARGE SCALE GENOMIC DNA]</scope>
    <source>
        <strain evidence="3">180601</strain>
        <tissue evidence="3">Whole Body</tissue>
    </source>
</reference>
<keyword evidence="4" id="KW-1185">Reference proteome</keyword>
<feature type="signal peptide" evidence="2">
    <location>
        <begin position="1"/>
        <end position="17"/>
    </location>
</feature>
<evidence type="ECO:0000313" key="3">
    <source>
        <dbReference type="EMBL" id="KAF0770372.1"/>
    </source>
</evidence>
<dbReference type="Proteomes" id="UP000478052">
    <property type="component" value="Unassembled WGS sequence"/>
</dbReference>
<organism evidence="3 4">
    <name type="scientific">Aphis craccivora</name>
    <name type="common">Cowpea aphid</name>
    <dbReference type="NCBI Taxonomy" id="307492"/>
    <lineage>
        <taxon>Eukaryota</taxon>
        <taxon>Metazoa</taxon>
        <taxon>Ecdysozoa</taxon>
        <taxon>Arthropoda</taxon>
        <taxon>Hexapoda</taxon>
        <taxon>Insecta</taxon>
        <taxon>Pterygota</taxon>
        <taxon>Neoptera</taxon>
        <taxon>Paraneoptera</taxon>
        <taxon>Hemiptera</taxon>
        <taxon>Sternorrhyncha</taxon>
        <taxon>Aphidomorpha</taxon>
        <taxon>Aphidoidea</taxon>
        <taxon>Aphididae</taxon>
        <taxon>Aphidini</taxon>
        <taxon>Aphis</taxon>
        <taxon>Aphis</taxon>
    </lineage>
</organism>
<feature type="compositionally biased region" description="Polar residues" evidence="1">
    <location>
        <begin position="96"/>
        <end position="135"/>
    </location>
</feature>
<dbReference type="AlphaFoldDB" id="A0A6G0ZGX9"/>
<evidence type="ECO:0000256" key="2">
    <source>
        <dbReference type="SAM" id="SignalP"/>
    </source>
</evidence>
<comment type="caution">
    <text evidence="3">The sequence shown here is derived from an EMBL/GenBank/DDBJ whole genome shotgun (WGS) entry which is preliminary data.</text>
</comment>
<evidence type="ECO:0000256" key="1">
    <source>
        <dbReference type="SAM" id="MobiDB-lite"/>
    </source>
</evidence>
<dbReference type="EMBL" id="VUJU01000445">
    <property type="protein sequence ID" value="KAF0770372.1"/>
    <property type="molecule type" value="Genomic_DNA"/>
</dbReference>
<feature type="region of interest" description="Disordered" evidence="1">
    <location>
        <begin position="36"/>
        <end position="179"/>
    </location>
</feature>
<feature type="chain" id="PRO_5026212405" evidence="2">
    <location>
        <begin position="18"/>
        <end position="179"/>
    </location>
</feature>